<comment type="similarity">
    <text evidence="1">Belongs to the eIF-1A family.</text>
</comment>
<evidence type="ECO:0000256" key="1">
    <source>
        <dbReference type="ARBA" id="ARBA00007392"/>
    </source>
</evidence>
<dbReference type="PANTHER" id="PTHR43313:SF1">
    <property type="entry name" value="3BETA-HYDROXYSTEROID DEHYDROGENASE DHS-16"/>
    <property type="match status" value="1"/>
</dbReference>
<dbReference type="PROSITE" id="PS50832">
    <property type="entry name" value="S1_IF1_TYPE"/>
    <property type="match status" value="1"/>
</dbReference>
<feature type="compositionally biased region" description="Low complexity" evidence="6">
    <location>
        <begin position="190"/>
        <end position="209"/>
    </location>
</feature>
<dbReference type="PROSITE" id="PS51821">
    <property type="entry name" value="VELVET"/>
    <property type="match status" value="1"/>
</dbReference>
<feature type="region of interest" description="Disordered" evidence="6">
    <location>
        <begin position="145"/>
        <end position="164"/>
    </location>
</feature>
<dbReference type="HAMAP" id="MF_00216">
    <property type="entry name" value="aIF_1A"/>
    <property type="match status" value="1"/>
</dbReference>
<dbReference type="InterPro" id="IPR018104">
    <property type="entry name" value="TIF_eIF-1A_CS"/>
</dbReference>
<dbReference type="SMART" id="SM00652">
    <property type="entry name" value="eIF1a"/>
    <property type="match status" value="1"/>
</dbReference>
<evidence type="ECO:0000256" key="3">
    <source>
        <dbReference type="ARBA" id="ARBA00022917"/>
    </source>
</evidence>
<dbReference type="Pfam" id="PF01176">
    <property type="entry name" value="eIF-1a"/>
    <property type="match status" value="1"/>
</dbReference>
<evidence type="ECO:0000313" key="10">
    <source>
        <dbReference type="Proteomes" id="UP001527925"/>
    </source>
</evidence>
<evidence type="ECO:0000256" key="6">
    <source>
        <dbReference type="SAM" id="MobiDB-lite"/>
    </source>
</evidence>
<accession>A0ABR4N3Y3</accession>
<evidence type="ECO:0000256" key="4">
    <source>
        <dbReference type="ARBA" id="ARBA00032507"/>
    </source>
</evidence>
<dbReference type="Pfam" id="PF00106">
    <property type="entry name" value="adh_short"/>
    <property type="match status" value="1"/>
</dbReference>
<dbReference type="InterPro" id="IPR012340">
    <property type="entry name" value="NA-bd_OB-fold"/>
</dbReference>
<dbReference type="PRINTS" id="PR00081">
    <property type="entry name" value="GDHRDH"/>
</dbReference>
<dbReference type="SUPFAM" id="SSF51735">
    <property type="entry name" value="NAD(P)-binding Rossmann-fold domains"/>
    <property type="match status" value="1"/>
</dbReference>
<dbReference type="Gene3D" id="2.60.40.3960">
    <property type="entry name" value="Velvet domain"/>
    <property type="match status" value="1"/>
</dbReference>
<dbReference type="Pfam" id="PF11754">
    <property type="entry name" value="Velvet"/>
    <property type="match status" value="1"/>
</dbReference>
<feature type="domain" description="Velvet" evidence="8">
    <location>
        <begin position="37"/>
        <end position="359"/>
    </location>
</feature>
<dbReference type="InterPro" id="IPR001253">
    <property type="entry name" value="TIF_eIF-1A"/>
</dbReference>
<feature type="region of interest" description="Disordered" evidence="6">
    <location>
        <begin position="758"/>
        <end position="786"/>
    </location>
</feature>
<proteinExistence type="inferred from homology"/>
<organism evidence="9 10">
    <name type="scientific">Polyrhizophydium stewartii</name>
    <dbReference type="NCBI Taxonomy" id="2732419"/>
    <lineage>
        <taxon>Eukaryota</taxon>
        <taxon>Fungi</taxon>
        <taxon>Fungi incertae sedis</taxon>
        <taxon>Chytridiomycota</taxon>
        <taxon>Chytridiomycota incertae sedis</taxon>
        <taxon>Chytridiomycetes</taxon>
        <taxon>Rhizophydiales</taxon>
        <taxon>Rhizophydiales incertae sedis</taxon>
        <taxon>Polyrhizophydium</taxon>
    </lineage>
</organism>
<dbReference type="Gene3D" id="2.40.50.140">
    <property type="entry name" value="Nucleic acid-binding proteins"/>
    <property type="match status" value="1"/>
</dbReference>
<dbReference type="InterPro" id="IPR057326">
    <property type="entry name" value="KR_dom"/>
</dbReference>
<dbReference type="InterPro" id="IPR002347">
    <property type="entry name" value="SDR_fam"/>
</dbReference>
<name>A0ABR4N3Y3_9FUNG</name>
<evidence type="ECO:0000313" key="9">
    <source>
        <dbReference type="EMBL" id="KAL2914232.1"/>
    </source>
</evidence>
<dbReference type="InterPro" id="IPR038491">
    <property type="entry name" value="Velvet_dom_sf"/>
</dbReference>
<dbReference type="InterPro" id="IPR037525">
    <property type="entry name" value="Velvet_dom"/>
</dbReference>
<dbReference type="NCBIfam" id="TIGR00523">
    <property type="entry name" value="eIF-1A"/>
    <property type="match status" value="1"/>
</dbReference>
<feature type="compositionally biased region" description="Low complexity" evidence="6">
    <location>
        <begin position="149"/>
        <end position="164"/>
    </location>
</feature>
<feature type="region of interest" description="Disordered" evidence="6">
    <location>
        <begin position="171"/>
        <end position="221"/>
    </location>
</feature>
<dbReference type="SUPFAM" id="SSF50249">
    <property type="entry name" value="Nucleic acid-binding proteins"/>
    <property type="match status" value="1"/>
</dbReference>
<evidence type="ECO:0000259" key="8">
    <source>
        <dbReference type="PROSITE" id="PS51821"/>
    </source>
</evidence>
<dbReference type="Proteomes" id="UP001527925">
    <property type="component" value="Unassembled WGS sequence"/>
</dbReference>
<keyword evidence="2 5" id="KW-0396">Initiation factor</keyword>
<feature type="domain" description="S1-like" evidence="7">
    <location>
        <begin position="786"/>
        <end position="860"/>
    </location>
</feature>
<gene>
    <name evidence="9" type="ORF">HK105_206176</name>
</gene>
<feature type="region of interest" description="Disordered" evidence="6">
    <location>
        <begin position="651"/>
        <end position="671"/>
    </location>
</feature>
<evidence type="ECO:0000256" key="2">
    <source>
        <dbReference type="ARBA" id="ARBA00022540"/>
    </source>
</evidence>
<reference evidence="9 10" key="1">
    <citation type="submission" date="2023-09" db="EMBL/GenBank/DDBJ databases">
        <title>Pangenome analysis of Batrachochytrium dendrobatidis and related Chytrids.</title>
        <authorList>
            <person name="Yacoub M.N."/>
            <person name="Stajich J.E."/>
            <person name="James T.Y."/>
        </authorList>
    </citation>
    <scope>NUCLEOTIDE SEQUENCE [LARGE SCALE GENOMIC DNA]</scope>
    <source>
        <strain evidence="9 10">JEL0888</strain>
    </source>
</reference>
<dbReference type="SMART" id="SM00822">
    <property type="entry name" value="PKS_KR"/>
    <property type="match status" value="1"/>
</dbReference>
<dbReference type="EMBL" id="JADGIZ020000035">
    <property type="protein sequence ID" value="KAL2914232.1"/>
    <property type="molecule type" value="Genomic_DNA"/>
</dbReference>
<protein>
    <recommendedName>
        <fullName evidence="4">Eukaryotic translation initiation factor 4C</fullName>
    </recommendedName>
</protein>
<dbReference type="PROSITE" id="PS01262">
    <property type="entry name" value="IF1A"/>
    <property type="match status" value="1"/>
</dbReference>
<evidence type="ECO:0000259" key="7">
    <source>
        <dbReference type="PROSITE" id="PS50832"/>
    </source>
</evidence>
<dbReference type="InterPro" id="IPR006196">
    <property type="entry name" value="RNA-binding_domain_S1_IF1"/>
</dbReference>
<dbReference type="Gene3D" id="3.40.50.720">
    <property type="entry name" value="NAD(P)-binding Rossmann-like Domain"/>
    <property type="match status" value="1"/>
</dbReference>
<dbReference type="PANTHER" id="PTHR43313">
    <property type="entry name" value="SHORT-CHAIN DEHYDROGENASE/REDUCTASE FAMILY 9C"/>
    <property type="match status" value="1"/>
</dbReference>
<evidence type="ECO:0000256" key="5">
    <source>
        <dbReference type="PROSITE-ProRule" id="PRU00181"/>
    </source>
</evidence>
<feature type="compositionally biased region" description="Low complexity" evidence="6">
    <location>
        <begin position="758"/>
        <end position="769"/>
    </location>
</feature>
<keyword evidence="10" id="KW-1185">Reference proteome</keyword>
<dbReference type="CDD" id="cd05793">
    <property type="entry name" value="S1_IF1A"/>
    <property type="match status" value="1"/>
</dbReference>
<dbReference type="InterPro" id="IPR036291">
    <property type="entry name" value="NAD(P)-bd_dom_sf"/>
</dbReference>
<keyword evidence="3 5" id="KW-0648">Protein biosynthesis</keyword>
<sequence length="902" mass="97347">MHSRQRQLHPLHPLAGAPLPLVYASAAYAGSAPPQPVPAHHYKLAVVQQPAVARCSGVTHDRFTNYPIEPCIIAQLLRILPDGRLDPRAEAIVNIPSLVAHAYLCSPDGNLSYSGVRRSGVAFDASIDDRADGGPALITSAQPLTQHSPLSAGPQLAAAGPAQIAAADAQGTLASGPAEPTDEKPHSSSAVPETPRTTAATAADALGPPSQRPADMNGPRLSDASHLVQAADALSLARPRRLIDITNRLLFDARPNTAEFSLCGPFVTQADLVKDEQGVRGVFFCFPDMGVRVHGTFAVKIVVSSVAVGCREIGKDTKGVKIPQRRRTASMATAESKVLTEITPSAAGSEAQDAMLSYQSSSFSDKPLACPSGTWLGNPPEDPYVTVFPACRFLFARLVLVLTALWSFLAALDLLSWVDAFEAAFDAVEAWVFSRLLGYELRFPVHKQGGVLVTGADAGIGAHAAVTLAKRGFTVFAGVRSLPDGHRLKQHLSPETETNLIPIVIDITNQSHIEQSVRDIQFRLAQHTFGPLESRQLVGIVNCGGVPYVAPMEAATSMDFMNVLHANTVGPMALVQAFLPMLRQSKGRVINVSSVTGMTASPMHGVYAASKMALEAATDSLRVEVYNWGISVSLIEPGSVDTRLWSHPSASASASSHRRQPSAGGRAPTPILSPVQTELYGPLIKSVETINRETSGNMLSPEHSTRAIVHALTTQFPRTRYLVGFDAKMTGWMRWVFSDRMLDWGFKVLISQAYEEQQEQQQHQQQHAAKGPKITTISGKNENESDKRELVFKEDGQEYASVTKMVGNGWLETACCDGTKRLAHIRGAFRKRVWIGVGDVVLLGLRDYQDDKADVILKYTPDEARLLKSYGELPDNLKINETETTGEAGEEGLDVEFDIDDI</sequence>
<comment type="caution">
    <text evidence="9">The sequence shown here is derived from an EMBL/GenBank/DDBJ whole genome shotgun (WGS) entry which is preliminary data.</text>
</comment>